<gene>
    <name evidence="1" type="ORF">AVDCRST_MAG84-7262</name>
</gene>
<sequence length="392" mass="43533">MNSENFYSELPLLDNFIQITAQDNFVDVPDDWYIVVTDIRGSTKAIEAGRYKDVNLLGACSIVAVLNIADKSGIPFVFGGDGATLLMGPSLLPAAQKALLATQQMAKTKFDMDLRVGAVPVKVVAANYPVKIAKFKVSENYSQAVFIGGGLTRATELIKDPAAGNIYLFKKTDNGISATADFSGLECRWQDIPSKHGEIVTLLVSVREDLGQQSNLIYRKVLKIIEYIYGKEDCLNPIERQNLKLTLNSANLIKETLVRASNASWLDRQLYLSKIQLETALGSVLMNLNVKTKELDWGVYKDIAIAATDYRKFDDMLRMVISGNESQRKKLTGYLEKNYQEGNLVYGLHVTDRVLMTCLVFERNGQQVHFVDGADGGYALAAKDMKQRMSND</sequence>
<accession>A0A6J4PPU2</accession>
<proteinExistence type="predicted"/>
<name>A0A6J4PPU2_9CYAN</name>
<dbReference type="EMBL" id="CADCTZ010001827">
    <property type="protein sequence ID" value="CAA9422502.1"/>
    <property type="molecule type" value="Genomic_DNA"/>
</dbReference>
<reference evidence="1" key="1">
    <citation type="submission" date="2020-02" db="EMBL/GenBank/DDBJ databases">
        <authorList>
            <person name="Meier V. D."/>
        </authorList>
    </citation>
    <scope>NUCLEOTIDE SEQUENCE</scope>
    <source>
        <strain evidence="1">AVDCRST_MAG84</strain>
    </source>
</reference>
<evidence type="ECO:0008006" key="2">
    <source>
        <dbReference type="Google" id="ProtNLM"/>
    </source>
</evidence>
<dbReference type="AlphaFoldDB" id="A0A6J4PPU2"/>
<evidence type="ECO:0000313" key="1">
    <source>
        <dbReference type="EMBL" id="CAA9422502.1"/>
    </source>
</evidence>
<organism evidence="1">
    <name type="scientific">uncultured Microcoleus sp</name>
    <dbReference type="NCBI Taxonomy" id="259945"/>
    <lineage>
        <taxon>Bacteria</taxon>
        <taxon>Bacillati</taxon>
        <taxon>Cyanobacteriota</taxon>
        <taxon>Cyanophyceae</taxon>
        <taxon>Oscillatoriophycideae</taxon>
        <taxon>Oscillatoriales</taxon>
        <taxon>Microcoleaceae</taxon>
        <taxon>Microcoleus</taxon>
        <taxon>environmental samples</taxon>
    </lineage>
</organism>
<dbReference type="Pfam" id="PF11294">
    <property type="entry name" value="DUF3095"/>
    <property type="match status" value="1"/>
</dbReference>
<dbReference type="InterPro" id="IPR021445">
    <property type="entry name" value="DUF3095"/>
</dbReference>
<protein>
    <recommendedName>
        <fullName evidence="2">Adenylate cyclase</fullName>
    </recommendedName>
</protein>